<dbReference type="AlphaFoldDB" id="A0A9P5AHL4"/>
<protein>
    <submittedName>
        <fullName evidence="2">Small s</fullName>
    </submittedName>
</protein>
<evidence type="ECO:0000256" key="1">
    <source>
        <dbReference type="SAM" id="MobiDB-lite"/>
    </source>
</evidence>
<comment type="caution">
    <text evidence="2">The sequence shown here is derived from an EMBL/GenBank/DDBJ whole genome shotgun (WGS) entry which is preliminary data.</text>
</comment>
<dbReference type="Proteomes" id="UP000730481">
    <property type="component" value="Unassembled WGS sequence"/>
</dbReference>
<reference evidence="2" key="1">
    <citation type="journal article" date="2017" name="Mycologia">
        <title>Fusarium algeriense, sp. nov., a novel toxigenic crown rot pathogen of durum wheat from Algeria is nested in the Fusarium burgessii species complex.</title>
        <authorList>
            <person name="Laraba I."/>
            <person name="Keddad A."/>
            <person name="Boureghda H."/>
            <person name="Abdallah N."/>
            <person name="Vaughan M.M."/>
            <person name="Proctor R.H."/>
            <person name="Busman M."/>
            <person name="O'Donnell K."/>
        </authorList>
    </citation>
    <scope>NUCLEOTIDE SEQUENCE</scope>
    <source>
        <strain evidence="2">NRRL 25174</strain>
    </source>
</reference>
<keyword evidence="3" id="KW-1185">Reference proteome</keyword>
<dbReference type="OrthoDB" id="443402at2759"/>
<name>A0A9P5AHL4_9HYPO</name>
<reference evidence="2" key="2">
    <citation type="submission" date="2020-02" db="EMBL/GenBank/DDBJ databases">
        <title>Identification and distribution of gene clusters putatively required for synthesis of sphingolipid metabolism inhibitors in phylogenetically diverse species of the filamentous fungus Fusarium.</title>
        <authorList>
            <person name="Kim H.-S."/>
            <person name="Busman M."/>
            <person name="Brown D.W."/>
            <person name="Divon H."/>
            <person name="Uhlig S."/>
            <person name="Proctor R.H."/>
        </authorList>
    </citation>
    <scope>NUCLEOTIDE SEQUENCE</scope>
    <source>
        <strain evidence="2">NRRL 25174</strain>
    </source>
</reference>
<organism evidence="2 3">
    <name type="scientific">Fusarium beomiforme</name>
    <dbReference type="NCBI Taxonomy" id="44412"/>
    <lineage>
        <taxon>Eukaryota</taxon>
        <taxon>Fungi</taxon>
        <taxon>Dikarya</taxon>
        <taxon>Ascomycota</taxon>
        <taxon>Pezizomycotina</taxon>
        <taxon>Sordariomycetes</taxon>
        <taxon>Hypocreomycetidae</taxon>
        <taxon>Hypocreales</taxon>
        <taxon>Nectriaceae</taxon>
        <taxon>Fusarium</taxon>
        <taxon>Fusarium burgessii species complex</taxon>
    </lineage>
</organism>
<proteinExistence type="predicted"/>
<dbReference type="EMBL" id="PVQB02000340">
    <property type="protein sequence ID" value="KAF4338498.1"/>
    <property type="molecule type" value="Genomic_DNA"/>
</dbReference>
<accession>A0A9P5AHL4</accession>
<feature type="compositionally biased region" description="Polar residues" evidence="1">
    <location>
        <begin position="877"/>
        <end position="907"/>
    </location>
</feature>
<gene>
    <name evidence="2" type="ORF">FBEOM_7537</name>
</gene>
<feature type="region of interest" description="Disordered" evidence="1">
    <location>
        <begin position="876"/>
        <end position="907"/>
    </location>
</feature>
<evidence type="ECO:0000313" key="3">
    <source>
        <dbReference type="Proteomes" id="UP000730481"/>
    </source>
</evidence>
<sequence>MHRKVQQSILRTCKGLLEVVDGQVVFLHRAVSELLHSEDLSNFLLGKVRKEFDSDLSIFKASVAWFKRKRFRSGEFVDLQPEPVEVSSAYVKSLTEFHKERGYTLLGFRDPKNKLVDVHWMNKAVNIRGGFDNEVHLREKRLKEHDPMKDIEDVVESLRSCLKFARRCDQRGNTVTTTWALLDNVEESLLIMAAGNQFNISDVCIIRGIYRYLVIEAGIQRYIANKLWIDPGYCDNIYARKYRSPLYSALGVVPHNLQPAQLSPASVDISLVKSLLGIGHKPNNFHYKGEAPWVCFVNTHVPDTLFNSPPVPEKIGIGFINEVSNLMLEYGANLEAHTELLDMKSRTWKVPVWFKFLILAHWVPETQQDTFERVFGMMLNRIPLVSEYRALLELKSGGKTYEWVPFPLWAICGDNFVLPNAQGRSLSGAAFVFRIFAGICEENMDKLQAAEWSRKYLSGHFHPDYPELEKKIMLIIPSSDCRTIGPTTISYFTRESNKESISCRISTAPTSIEIPEGIEVESNKDADYSDMKEQMDTILDEVSSIQSIDEDIQSKVSSIARNSAVIAAERQIADLLSRHPDLHFILDISPEFTPKERLERNIRRSLKLLYLKLREHTERHNEIQVLTTRMLKGRGSKTRISKRTVDDELALLLPRTDTEAEEIRPSFRKDRAIINNWILKTEPSARPDEKPQPPVDEHDDFELVESEHGTSEENESDSQEFQPVKVAAEFLMKGPPFQAFLTHLGLSLLSDSLRQIMHLASWGTIKLFDTPFEITISDRIKCSIEELTGIPWNWWPLKPPKVRLQRGYIRMNWLCHCGKPFWVDITPSRARVIERMLKNPESFAENHFKITHTRRNTFERATAWFKWNSEALLPITTPGTQGSQQSPSTGDNNRAQQGMTTTKQTNIPPLTIDDLRILFGIPMGFKTLHVIPISVKQPYSNVFPQSKIECRRMRGL</sequence>
<evidence type="ECO:0000313" key="2">
    <source>
        <dbReference type="EMBL" id="KAF4338498.1"/>
    </source>
</evidence>